<dbReference type="PROSITE" id="PS51343">
    <property type="entry name" value="PII_GLNB_DOM"/>
    <property type="match status" value="1"/>
</dbReference>
<dbReference type="Proteomes" id="UP000824123">
    <property type="component" value="Unassembled WGS sequence"/>
</dbReference>
<dbReference type="InterPro" id="IPR011322">
    <property type="entry name" value="N-reg_PII-like_a/b"/>
</dbReference>
<dbReference type="GO" id="GO:0006808">
    <property type="term" value="P:regulation of nitrogen utilization"/>
    <property type="evidence" value="ECO:0007669"/>
    <property type="project" value="InterPro"/>
</dbReference>
<proteinExistence type="predicted"/>
<dbReference type="EMBL" id="DVNK01000054">
    <property type="protein sequence ID" value="HIU47427.1"/>
    <property type="molecule type" value="Genomic_DNA"/>
</dbReference>
<sequence length="232" mass="24919">MNGIRLMTIITKREYESAYVEFLKKDGLTAIFGTPCQGTAGMNVLNLLGLEQTEKALMVAMAERRLAEKLMSRMVSQLGIDMPGNGIALTIPVSSIGGASCMKYLMENQNIIIGGVANMDERPVFPYDMIVAITERGCVDMVMDAARTAGARGGTILHAKGTGTEFTARFFGVSIASEKDILLIVAAHDDKDAIMRAIMEKAGIRSAAHTAMISLPVESVVGLTSIMHQSDE</sequence>
<organism evidence="1 2">
    <name type="scientific">Candidatus Fimadaptatus faecigallinarum</name>
    <dbReference type="NCBI Taxonomy" id="2840814"/>
    <lineage>
        <taxon>Bacteria</taxon>
        <taxon>Bacillati</taxon>
        <taxon>Bacillota</taxon>
        <taxon>Clostridia</taxon>
        <taxon>Eubacteriales</taxon>
        <taxon>Candidatus Fimadaptatus</taxon>
    </lineage>
</organism>
<comment type="caution">
    <text evidence="1">The sequence shown here is derived from an EMBL/GenBank/DDBJ whole genome shotgun (WGS) entry which is preliminary data.</text>
</comment>
<protein>
    <submittedName>
        <fullName evidence="1">P-II family nitrogen regulator</fullName>
    </submittedName>
</protein>
<dbReference type="AlphaFoldDB" id="A0A9D1LSZ3"/>
<dbReference type="InterPro" id="IPR002187">
    <property type="entry name" value="N-reg_PII"/>
</dbReference>
<reference evidence="1" key="2">
    <citation type="journal article" date="2021" name="PeerJ">
        <title>Extensive microbial diversity within the chicken gut microbiome revealed by metagenomics and culture.</title>
        <authorList>
            <person name="Gilroy R."/>
            <person name="Ravi A."/>
            <person name="Getino M."/>
            <person name="Pursley I."/>
            <person name="Horton D.L."/>
            <person name="Alikhan N.F."/>
            <person name="Baker D."/>
            <person name="Gharbi K."/>
            <person name="Hall N."/>
            <person name="Watson M."/>
            <person name="Adriaenssens E.M."/>
            <person name="Foster-Nyarko E."/>
            <person name="Jarju S."/>
            <person name="Secka A."/>
            <person name="Antonio M."/>
            <person name="Oren A."/>
            <person name="Chaudhuri R.R."/>
            <person name="La Ragione R."/>
            <person name="Hildebrand F."/>
            <person name="Pallen M.J."/>
        </authorList>
    </citation>
    <scope>NUCLEOTIDE SEQUENCE</scope>
    <source>
        <strain evidence="1">ChiSxjej2B14-8506</strain>
    </source>
</reference>
<name>A0A9D1LSZ3_9FIRM</name>
<dbReference type="SMART" id="SM00938">
    <property type="entry name" value="P-II"/>
    <property type="match status" value="1"/>
</dbReference>
<reference evidence="1" key="1">
    <citation type="submission" date="2020-10" db="EMBL/GenBank/DDBJ databases">
        <authorList>
            <person name="Gilroy R."/>
        </authorList>
    </citation>
    <scope>NUCLEOTIDE SEQUENCE</scope>
    <source>
        <strain evidence="1">ChiSxjej2B14-8506</strain>
    </source>
</reference>
<dbReference type="Pfam" id="PF00543">
    <property type="entry name" value="P-II"/>
    <property type="match status" value="1"/>
</dbReference>
<gene>
    <name evidence="1" type="ORF">IAC59_09265</name>
</gene>
<dbReference type="GO" id="GO:0030234">
    <property type="term" value="F:enzyme regulator activity"/>
    <property type="evidence" value="ECO:0007669"/>
    <property type="project" value="InterPro"/>
</dbReference>
<dbReference type="SUPFAM" id="SSF54913">
    <property type="entry name" value="GlnB-like"/>
    <property type="match status" value="1"/>
</dbReference>
<dbReference type="InterPro" id="IPR015867">
    <property type="entry name" value="N-reg_PII/ATP_PRibTrfase_C"/>
</dbReference>
<accession>A0A9D1LSZ3</accession>
<evidence type="ECO:0000313" key="2">
    <source>
        <dbReference type="Proteomes" id="UP000824123"/>
    </source>
</evidence>
<evidence type="ECO:0000313" key="1">
    <source>
        <dbReference type="EMBL" id="HIU47427.1"/>
    </source>
</evidence>
<dbReference type="Gene3D" id="3.30.70.120">
    <property type="match status" value="1"/>
</dbReference>